<comment type="caution">
    <text evidence="8">The sequence shown here is derived from an EMBL/GenBank/DDBJ whole genome shotgun (WGS) entry which is preliminary data.</text>
</comment>
<evidence type="ECO:0000256" key="6">
    <source>
        <dbReference type="SAM" id="Phobius"/>
    </source>
</evidence>
<keyword evidence="4 6" id="KW-1133">Transmembrane helix</keyword>
<dbReference type="PROSITE" id="PS50850">
    <property type="entry name" value="MFS"/>
    <property type="match status" value="1"/>
</dbReference>
<feature type="transmembrane region" description="Helical" evidence="6">
    <location>
        <begin position="352"/>
        <end position="371"/>
    </location>
</feature>
<reference evidence="8 9" key="1">
    <citation type="submission" date="2023-08" db="EMBL/GenBank/DDBJ databases">
        <authorList>
            <person name="Palmer J.M."/>
        </authorList>
    </citation>
    <scope>NUCLEOTIDE SEQUENCE [LARGE SCALE GENOMIC DNA]</scope>
    <source>
        <strain evidence="8 9">TWF481</strain>
    </source>
</reference>
<keyword evidence="9" id="KW-1185">Reference proteome</keyword>
<feature type="transmembrane region" description="Helical" evidence="6">
    <location>
        <begin position="411"/>
        <end position="432"/>
    </location>
</feature>
<dbReference type="Proteomes" id="UP001370758">
    <property type="component" value="Unassembled WGS sequence"/>
</dbReference>
<feature type="transmembrane region" description="Helical" evidence="6">
    <location>
        <begin position="93"/>
        <end position="111"/>
    </location>
</feature>
<dbReference type="PANTHER" id="PTHR43791:SF91">
    <property type="entry name" value="MAJOR FACILITATOR SUPERFAMILY (MFS) PROFILE DOMAIN-CONTAINING PROTEIN-RELATED"/>
    <property type="match status" value="1"/>
</dbReference>
<feature type="transmembrane region" description="Helical" evidence="6">
    <location>
        <begin position="146"/>
        <end position="171"/>
    </location>
</feature>
<dbReference type="InterPro" id="IPR011701">
    <property type="entry name" value="MFS"/>
</dbReference>
<dbReference type="InterPro" id="IPR036259">
    <property type="entry name" value="MFS_trans_sf"/>
</dbReference>
<evidence type="ECO:0000256" key="5">
    <source>
        <dbReference type="ARBA" id="ARBA00023136"/>
    </source>
</evidence>
<comment type="subcellular location">
    <subcellularLocation>
        <location evidence="1">Membrane</location>
        <topology evidence="1">Multi-pass membrane protein</topology>
    </subcellularLocation>
</comment>
<evidence type="ECO:0000259" key="7">
    <source>
        <dbReference type="PROSITE" id="PS50850"/>
    </source>
</evidence>
<dbReference type="Pfam" id="PF07690">
    <property type="entry name" value="MFS_1"/>
    <property type="match status" value="1"/>
</dbReference>
<name>A0AAV9WK77_9PEZI</name>
<dbReference type="GO" id="GO:0022857">
    <property type="term" value="F:transmembrane transporter activity"/>
    <property type="evidence" value="ECO:0007669"/>
    <property type="project" value="InterPro"/>
</dbReference>
<feature type="transmembrane region" description="Helical" evidence="6">
    <location>
        <begin position="215"/>
        <end position="237"/>
    </location>
</feature>
<evidence type="ECO:0000256" key="1">
    <source>
        <dbReference type="ARBA" id="ARBA00004141"/>
    </source>
</evidence>
<feature type="transmembrane region" description="Helical" evidence="6">
    <location>
        <begin position="123"/>
        <end position="140"/>
    </location>
</feature>
<evidence type="ECO:0000256" key="2">
    <source>
        <dbReference type="ARBA" id="ARBA00022448"/>
    </source>
</evidence>
<feature type="transmembrane region" description="Helical" evidence="6">
    <location>
        <begin position="183"/>
        <end position="203"/>
    </location>
</feature>
<evidence type="ECO:0000313" key="9">
    <source>
        <dbReference type="Proteomes" id="UP001370758"/>
    </source>
</evidence>
<dbReference type="EMBL" id="JAVHJL010000002">
    <property type="protein sequence ID" value="KAK6509795.1"/>
    <property type="molecule type" value="Genomic_DNA"/>
</dbReference>
<dbReference type="PANTHER" id="PTHR43791">
    <property type="entry name" value="PERMEASE-RELATED"/>
    <property type="match status" value="1"/>
</dbReference>
<evidence type="ECO:0000313" key="8">
    <source>
        <dbReference type="EMBL" id="KAK6509795.1"/>
    </source>
</evidence>
<keyword evidence="2" id="KW-0813">Transport</keyword>
<gene>
    <name evidence="8" type="ORF">TWF481_004524</name>
</gene>
<feature type="transmembrane region" description="Helical" evidence="6">
    <location>
        <begin position="444"/>
        <end position="467"/>
    </location>
</feature>
<dbReference type="FunFam" id="1.20.1250.20:FF:000013">
    <property type="entry name" value="MFS general substrate transporter"/>
    <property type="match status" value="1"/>
</dbReference>
<dbReference type="FunFam" id="1.20.1250.20:FF:000034">
    <property type="entry name" value="MFS general substrate transporter"/>
    <property type="match status" value="1"/>
</dbReference>
<accession>A0AAV9WK77</accession>
<feature type="transmembrane region" description="Helical" evidence="6">
    <location>
        <begin position="287"/>
        <end position="305"/>
    </location>
</feature>
<dbReference type="GO" id="GO:0016020">
    <property type="term" value="C:membrane"/>
    <property type="evidence" value="ECO:0007669"/>
    <property type="project" value="UniProtKB-SubCell"/>
</dbReference>
<keyword evidence="3 6" id="KW-0812">Transmembrane</keyword>
<evidence type="ECO:0000256" key="4">
    <source>
        <dbReference type="ARBA" id="ARBA00022989"/>
    </source>
</evidence>
<proteinExistence type="predicted"/>
<protein>
    <recommendedName>
        <fullName evidence="7">Major facilitator superfamily (MFS) profile domain-containing protein</fullName>
    </recommendedName>
</protein>
<feature type="domain" description="Major facilitator superfamily (MFS) profile" evidence="7">
    <location>
        <begin position="55"/>
        <end position="471"/>
    </location>
</feature>
<sequence length="503" mass="55321">MPATVGPTDVTVVDDQKLPNESLTPKDDEYVSLESGSGLDPVLEASLVRKLDFHIIPVVMLLYLCSFLDRINIGNAKLYGLEDDLGITGTLKYQTAVSLLFVTYLLFEVPSNLVIKKFRPSRWIAFITVAWGLVATFTGLAQSYGGLIACRLLLGLFEAGLFPGLTVYLTFWYTRKEIALRIGYLFVSAAIAGACGGLLAYAIGFLDGTSGMRGWRWIMILEGIPTVLLGLITPFILSDGPSTARFLTPDERIYMAKRMQLQHGSTVRPEETLKKKDVIACFKDWKCYTYAIGLWGMDTMLYGYSTYLPTIIRTLGKWPTPVVQALTIPCYALGATVYLLVAWWSDKHQRRGIPSLIAALVSIVGYVLLITPVGGPVRYFGCFLIAGGLYVAVGLPLAWNVVNIPRYGKKAAASGFQLTMGNASGVMSAYLYPAKDGPQFVKGHAVTIAMISVGMMAYGTLLTYYISENKARDAGKRDHLIEGKSEEEIDEMGDDSPRFRYVI</sequence>
<keyword evidence="5 6" id="KW-0472">Membrane</keyword>
<feature type="transmembrane region" description="Helical" evidence="6">
    <location>
        <begin position="325"/>
        <end position="345"/>
    </location>
</feature>
<organism evidence="8 9">
    <name type="scientific">Arthrobotrys musiformis</name>
    <dbReference type="NCBI Taxonomy" id="47236"/>
    <lineage>
        <taxon>Eukaryota</taxon>
        <taxon>Fungi</taxon>
        <taxon>Dikarya</taxon>
        <taxon>Ascomycota</taxon>
        <taxon>Pezizomycotina</taxon>
        <taxon>Orbiliomycetes</taxon>
        <taxon>Orbiliales</taxon>
        <taxon>Orbiliaceae</taxon>
        <taxon>Arthrobotrys</taxon>
    </lineage>
</organism>
<feature type="transmembrane region" description="Helical" evidence="6">
    <location>
        <begin position="377"/>
        <end position="399"/>
    </location>
</feature>
<dbReference type="InterPro" id="IPR020846">
    <property type="entry name" value="MFS_dom"/>
</dbReference>
<dbReference type="SUPFAM" id="SSF103473">
    <property type="entry name" value="MFS general substrate transporter"/>
    <property type="match status" value="1"/>
</dbReference>
<dbReference type="Gene3D" id="1.20.1250.20">
    <property type="entry name" value="MFS general substrate transporter like domains"/>
    <property type="match status" value="2"/>
</dbReference>
<evidence type="ECO:0000256" key="3">
    <source>
        <dbReference type="ARBA" id="ARBA00022692"/>
    </source>
</evidence>
<dbReference type="AlphaFoldDB" id="A0AAV9WK77"/>